<sequence>MDRYVIREQRTGREHPEGNQMIAFSATTSSTGNNITIPETMYFGEYGGEVQNANVQHLGTHRLLTPHLQRHMPQTPNVIQVQSQMASGIDPRYLAYLDNNTYVQTMRGGDMPPTRAFQTFGSDYQNCNFVGAETNKRNTQTVSNNANLNRPDPNNNNLNRAQINKANFNGAQATNLNFNANNRSFNNTLDTNNQMFNGATASNNFNRAAVNTQNFNGQENNRSFKATEINVGQFKAETNKQNFKGAERNAQMLQTKPKVILVPITQATLTLGLGGDVCIVELQKGGTRIFSGPVEKILKWHKSIQDIGVMVLYEIVGKCVNVRAGETCAKNLVVRDENGPAIQVVYYEIDFLLPELKPPCTIRVIGRMMPGTNRFQAYNVRPATGDDVATLPRRAAVAAHHVAKLCKEYGVEVLILK</sequence>
<proteinExistence type="predicted"/>
<comment type="caution">
    <text evidence="1">The sequence shown here is derived from an EMBL/GenBank/DDBJ whole genome shotgun (WGS) entry which is preliminary data.</text>
</comment>
<evidence type="ECO:0000313" key="2">
    <source>
        <dbReference type="Proteomes" id="UP000838756"/>
    </source>
</evidence>
<gene>
    <name evidence="1" type="primary">jg20263</name>
    <name evidence="1" type="ORF">PAEG_LOCUS9330</name>
</gene>
<keyword evidence="2" id="KW-1185">Reference proteome</keyword>
<dbReference type="OrthoDB" id="6591917at2759"/>
<dbReference type="AlphaFoldDB" id="A0A8S4R6U1"/>
<dbReference type="Proteomes" id="UP000838756">
    <property type="component" value="Unassembled WGS sequence"/>
</dbReference>
<name>A0A8S4R6U1_9NEOP</name>
<evidence type="ECO:0000313" key="1">
    <source>
        <dbReference type="EMBL" id="CAH2230054.1"/>
    </source>
</evidence>
<dbReference type="EMBL" id="CAKXAJ010024767">
    <property type="protein sequence ID" value="CAH2230054.1"/>
    <property type="molecule type" value="Genomic_DNA"/>
</dbReference>
<organism evidence="1 2">
    <name type="scientific">Pararge aegeria aegeria</name>
    <dbReference type="NCBI Taxonomy" id="348720"/>
    <lineage>
        <taxon>Eukaryota</taxon>
        <taxon>Metazoa</taxon>
        <taxon>Ecdysozoa</taxon>
        <taxon>Arthropoda</taxon>
        <taxon>Hexapoda</taxon>
        <taxon>Insecta</taxon>
        <taxon>Pterygota</taxon>
        <taxon>Neoptera</taxon>
        <taxon>Endopterygota</taxon>
        <taxon>Lepidoptera</taxon>
        <taxon>Glossata</taxon>
        <taxon>Ditrysia</taxon>
        <taxon>Papilionoidea</taxon>
        <taxon>Nymphalidae</taxon>
        <taxon>Satyrinae</taxon>
        <taxon>Satyrini</taxon>
        <taxon>Parargina</taxon>
        <taxon>Pararge</taxon>
    </lineage>
</organism>
<reference evidence="1" key="1">
    <citation type="submission" date="2022-03" db="EMBL/GenBank/DDBJ databases">
        <authorList>
            <person name="Lindestad O."/>
        </authorList>
    </citation>
    <scope>NUCLEOTIDE SEQUENCE</scope>
</reference>
<protein>
    <submittedName>
        <fullName evidence="1">Jg20263 protein</fullName>
    </submittedName>
</protein>
<accession>A0A8S4R6U1</accession>